<name>A0A1E5P2D9_9ACTN</name>
<dbReference type="Proteomes" id="UP000095759">
    <property type="component" value="Unassembled WGS sequence"/>
</dbReference>
<organism evidence="2 3">
    <name type="scientific">Streptomyces agglomeratus</name>
    <dbReference type="NCBI Taxonomy" id="285458"/>
    <lineage>
        <taxon>Bacteria</taxon>
        <taxon>Bacillati</taxon>
        <taxon>Actinomycetota</taxon>
        <taxon>Actinomycetes</taxon>
        <taxon>Kitasatosporales</taxon>
        <taxon>Streptomycetaceae</taxon>
        <taxon>Streptomyces</taxon>
    </lineage>
</organism>
<evidence type="ECO:0000313" key="3">
    <source>
        <dbReference type="Proteomes" id="UP000095759"/>
    </source>
</evidence>
<dbReference type="RefSeq" id="WP_069925615.1">
    <property type="nucleotide sequence ID" value="NZ_MEHI01000001.1"/>
</dbReference>
<protein>
    <submittedName>
        <fullName evidence="2">Uncharacterized protein</fullName>
    </submittedName>
</protein>
<feature type="region of interest" description="Disordered" evidence="1">
    <location>
        <begin position="1"/>
        <end position="23"/>
    </location>
</feature>
<gene>
    <name evidence="2" type="ORF">AS594_03580</name>
</gene>
<reference evidence="2 3" key="1">
    <citation type="submission" date="2016-08" db="EMBL/GenBank/DDBJ databases">
        <title>Complete genome sequence of Streptomyces agglomeratus strain 6-3-2, a novel anti-MRSA actinomycete isolated from Wuli of Tebit, China.</title>
        <authorList>
            <person name="Chen X."/>
        </authorList>
    </citation>
    <scope>NUCLEOTIDE SEQUENCE [LARGE SCALE GENOMIC DNA]</scope>
    <source>
        <strain evidence="2 3">6-3-2</strain>
    </source>
</reference>
<sequence>MARGHRFHLDQDGHSVTVQTGQPSGGVELLVDGKVVGYQHGRVKGVTTLSAELPEDPPRPFRILLEDMGGELFCAMESSGQRFLMPQIPLWKPEEPPPRSRAKPSRPLKRLRRLLRRL</sequence>
<dbReference type="OrthoDB" id="3872481at2"/>
<dbReference type="AlphaFoldDB" id="A0A1E5P2D9"/>
<comment type="caution">
    <text evidence="2">The sequence shown here is derived from an EMBL/GenBank/DDBJ whole genome shotgun (WGS) entry which is preliminary data.</text>
</comment>
<proteinExistence type="predicted"/>
<accession>A0A1E5P2D9</accession>
<dbReference type="EMBL" id="MEHJ01000001">
    <property type="protein sequence ID" value="OEJ23696.1"/>
    <property type="molecule type" value="Genomic_DNA"/>
</dbReference>
<evidence type="ECO:0000256" key="1">
    <source>
        <dbReference type="SAM" id="MobiDB-lite"/>
    </source>
</evidence>
<evidence type="ECO:0000313" key="2">
    <source>
        <dbReference type="EMBL" id="OEJ23696.1"/>
    </source>
</evidence>
<keyword evidence="3" id="KW-1185">Reference proteome</keyword>